<dbReference type="Pfam" id="PF13305">
    <property type="entry name" value="TetR_C_33"/>
    <property type="match status" value="1"/>
</dbReference>
<comment type="caution">
    <text evidence="6">The sequence shown here is derived from an EMBL/GenBank/DDBJ whole genome shotgun (WGS) entry which is preliminary data.</text>
</comment>
<dbReference type="RefSeq" id="WP_344213636.1">
    <property type="nucleotide sequence ID" value="NZ_BAAAOS010000018.1"/>
</dbReference>
<sequence>MTTRTPRERYREQTRDEIKDLALAQLAEGGVSSIALTRIAKELGLSGPALYRYFAGRDDLVHALIRDAYDDLATAIEQAATSEAAGRARLVVLAESFRGWARKAPHRYLLIAGAPLPGYEAPADTVERARAALGPFLAVFADGEPGPALKPLVKQLTAWAKDDEQVRAWVTGYLDGKPAITVCGTALAGAITAWTRLHGVISLEVEGQFQGMGFDPGTLLTAETTTLADAFALA</sequence>
<dbReference type="SUPFAM" id="SSF46689">
    <property type="entry name" value="Homeodomain-like"/>
    <property type="match status" value="1"/>
</dbReference>
<keyword evidence="7" id="KW-1185">Reference proteome</keyword>
<evidence type="ECO:0000256" key="3">
    <source>
        <dbReference type="ARBA" id="ARBA00023163"/>
    </source>
</evidence>
<dbReference type="InterPro" id="IPR001647">
    <property type="entry name" value="HTH_TetR"/>
</dbReference>
<dbReference type="PANTHER" id="PTHR30055">
    <property type="entry name" value="HTH-TYPE TRANSCRIPTIONAL REGULATOR RUTR"/>
    <property type="match status" value="1"/>
</dbReference>
<keyword evidence="3" id="KW-0804">Transcription</keyword>
<dbReference type="EMBL" id="BAAAOS010000018">
    <property type="protein sequence ID" value="GAA1572620.1"/>
    <property type="molecule type" value="Genomic_DNA"/>
</dbReference>
<feature type="domain" description="HTH tetR-type" evidence="5">
    <location>
        <begin position="12"/>
        <end position="72"/>
    </location>
</feature>
<reference evidence="7" key="1">
    <citation type="journal article" date="2019" name="Int. J. Syst. Evol. Microbiol.">
        <title>The Global Catalogue of Microorganisms (GCM) 10K type strain sequencing project: providing services to taxonomists for standard genome sequencing and annotation.</title>
        <authorList>
            <consortium name="The Broad Institute Genomics Platform"/>
            <consortium name="The Broad Institute Genome Sequencing Center for Infectious Disease"/>
            <person name="Wu L."/>
            <person name="Ma J."/>
        </authorList>
    </citation>
    <scope>NUCLEOTIDE SEQUENCE [LARGE SCALE GENOMIC DNA]</scope>
    <source>
        <strain evidence="7">JCM 14969</strain>
    </source>
</reference>
<evidence type="ECO:0000259" key="5">
    <source>
        <dbReference type="PROSITE" id="PS50977"/>
    </source>
</evidence>
<organism evidence="6 7">
    <name type="scientific">Kribbella sancticallisti</name>
    <dbReference type="NCBI Taxonomy" id="460087"/>
    <lineage>
        <taxon>Bacteria</taxon>
        <taxon>Bacillati</taxon>
        <taxon>Actinomycetota</taxon>
        <taxon>Actinomycetes</taxon>
        <taxon>Propionibacteriales</taxon>
        <taxon>Kribbellaceae</taxon>
        <taxon>Kribbella</taxon>
    </lineage>
</organism>
<evidence type="ECO:0000256" key="2">
    <source>
        <dbReference type="ARBA" id="ARBA00023125"/>
    </source>
</evidence>
<name>A0ABN2D8L2_9ACTN</name>
<dbReference type="InterPro" id="IPR050109">
    <property type="entry name" value="HTH-type_TetR-like_transc_reg"/>
</dbReference>
<dbReference type="InterPro" id="IPR025996">
    <property type="entry name" value="MT1864/Rv1816-like_C"/>
</dbReference>
<dbReference type="Gene3D" id="1.10.357.10">
    <property type="entry name" value="Tetracycline Repressor, domain 2"/>
    <property type="match status" value="1"/>
</dbReference>
<evidence type="ECO:0000313" key="6">
    <source>
        <dbReference type="EMBL" id="GAA1572620.1"/>
    </source>
</evidence>
<protein>
    <submittedName>
        <fullName evidence="6">TetR/AcrR family transcriptional regulator</fullName>
    </submittedName>
</protein>
<evidence type="ECO:0000256" key="1">
    <source>
        <dbReference type="ARBA" id="ARBA00023015"/>
    </source>
</evidence>
<dbReference type="Proteomes" id="UP001500393">
    <property type="component" value="Unassembled WGS sequence"/>
</dbReference>
<dbReference type="InterPro" id="IPR009057">
    <property type="entry name" value="Homeodomain-like_sf"/>
</dbReference>
<accession>A0ABN2D8L2</accession>
<feature type="DNA-binding region" description="H-T-H motif" evidence="4">
    <location>
        <begin position="35"/>
        <end position="54"/>
    </location>
</feature>
<evidence type="ECO:0000256" key="4">
    <source>
        <dbReference type="PROSITE-ProRule" id="PRU00335"/>
    </source>
</evidence>
<gene>
    <name evidence="6" type="ORF">GCM10009789_27720</name>
</gene>
<dbReference type="Pfam" id="PF00440">
    <property type="entry name" value="TetR_N"/>
    <property type="match status" value="1"/>
</dbReference>
<dbReference type="PANTHER" id="PTHR30055:SF243">
    <property type="entry name" value="HTH-TYPE TRANSCRIPTIONAL REGULATOR RV1816"/>
    <property type="match status" value="1"/>
</dbReference>
<keyword evidence="2 4" id="KW-0238">DNA-binding</keyword>
<evidence type="ECO:0000313" key="7">
    <source>
        <dbReference type="Proteomes" id="UP001500393"/>
    </source>
</evidence>
<dbReference type="InterPro" id="IPR036271">
    <property type="entry name" value="Tet_transcr_reg_TetR-rel_C_sf"/>
</dbReference>
<keyword evidence="1" id="KW-0805">Transcription regulation</keyword>
<dbReference type="PROSITE" id="PS50977">
    <property type="entry name" value="HTH_TETR_2"/>
    <property type="match status" value="1"/>
</dbReference>
<proteinExistence type="predicted"/>
<dbReference type="SUPFAM" id="SSF48498">
    <property type="entry name" value="Tetracyclin repressor-like, C-terminal domain"/>
    <property type="match status" value="1"/>
</dbReference>